<dbReference type="CDD" id="cd04088">
    <property type="entry name" value="EFG_mtEFG_II"/>
    <property type="match status" value="1"/>
</dbReference>
<dbReference type="InterPro" id="IPR004540">
    <property type="entry name" value="Transl_elong_EFG/EF2"/>
</dbReference>
<dbReference type="SMART" id="SM00889">
    <property type="entry name" value="EFG_IV"/>
    <property type="match status" value="1"/>
</dbReference>
<dbReference type="InterPro" id="IPR020568">
    <property type="entry name" value="Ribosomal_Su5_D2-typ_SF"/>
</dbReference>
<dbReference type="InterPro" id="IPR035647">
    <property type="entry name" value="EFG_III/V"/>
</dbReference>
<dbReference type="SUPFAM" id="SSF52540">
    <property type="entry name" value="P-loop containing nucleoside triphosphate hydrolases"/>
    <property type="match status" value="1"/>
</dbReference>
<dbReference type="PANTHER" id="PTHR43261">
    <property type="entry name" value="TRANSLATION ELONGATION FACTOR G-RELATED"/>
    <property type="match status" value="1"/>
</dbReference>
<dbReference type="CDD" id="cd03713">
    <property type="entry name" value="EFG_mtEFG_C"/>
    <property type="match status" value="1"/>
</dbReference>
<dbReference type="InterPro" id="IPR000640">
    <property type="entry name" value="EFG_V-like"/>
</dbReference>
<evidence type="ECO:0000313" key="10">
    <source>
        <dbReference type="EMBL" id="PIM94849.1"/>
    </source>
</evidence>
<dbReference type="InterPro" id="IPR031157">
    <property type="entry name" value="G_TR_CS"/>
</dbReference>
<accession>A0ABX4MEK8</accession>
<proteinExistence type="inferred from homology"/>
<dbReference type="SMART" id="SM00838">
    <property type="entry name" value="EFG_C"/>
    <property type="match status" value="1"/>
</dbReference>
<keyword evidence="6" id="KW-0342">GTP-binding</keyword>
<evidence type="ECO:0000256" key="7">
    <source>
        <dbReference type="ARBA" id="ARBA00024731"/>
    </source>
</evidence>
<dbReference type="InterPro" id="IPR027417">
    <property type="entry name" value="P-loop_NTPase"/>
</dbReference>
<dbReference type="Pfam" id="PF00009">
    <property type="entry name" value="GTP_EFTU"/>
    <property type="match status" value="1"/>
</dbReference>
<dbReference type="NCBIfam" id="NF009381">
    <property type="entry name" value="PRK12740.1-5"/>
    <property type="match status" value="1"/>
</dbReference>
<dbReference type="NCBIfam" id="TIGR00231">
    <property type="entry name" value="small_GTP"/>
    <property type="match status" value="1"/>
</dbReference>
<dbReference type="Gene3D" id="3.40.50.300">
    <property type="entry name" value="P-loop containing nucleotide triphosphate hydrolases"/>
    <property type="match status" value="1"/>
</dbReference>
<keyword evidence="3" id="KW-0547">Nucleotide-binding</keyword>
<keyword evidence="4 10" id="KW-0251">Elongation factor</keyword>
<dbReference type="CDD" id="cd16262">
    <property type="entry name" value="EFG_III"/>
    <property type="match status" value="1"/>
</dbReference>
<dbReference type="InterPro" id="IPR000795">
    <property type="entry name" value="T_Tr_GTP-bd_dom"/>
</dbReference>
<dbReference type="InterPro" id="IPR004161">
    <property type="entry name" value="EFTu-like_2"/>
</dbReference>
<dbReference type="PANTHER" id="PTHR43261:SF1">
    <property type="entry name" value="RIBOSOME-RELEASING FACTOR 2, MITOCHONDRIAL"/>
    <property type="match status" value="1"/>
</dbReference>
<evidence type="ECO:0000256" key="1">
    <source>
        <dbReference type="ARBA" id="ARBA00005870"/>
    </source>
</evidence>
<evidence type="ECO:0000256" key="3">
    <source>
        <dbReference type="ARBA" id="ARBA00022741"/>
    </source>
</evidence>
<evidence type="ECO:0000256" key="6">
    <source>
        <dbReference type="ARBA" id="ARBA00023134"/>
    </source>
</evidence>
<evidence type="ECO:0000256" key="5">
    <source>
        <dbReference type="ARBA" id="ARBA00022917"/>
    </source>
</evidence>
<dbReference type="Gene3D" id="3.30.70.870">
    <property type="entry name" value="Elongation Factor G (Translational Gtpase), domain 3"/>
    <property type="match status" value="1"/>
</dbReference>
<dbReference type="Pfam" id="PF03764">
    <property type="entry name" value="EFG_IV"/>
    <property type="match status" value="1"/>
</dbReference>
<dbReference type="Proteomes" id="UP000228684">
    <property type="component" value="Unassembled WGS sequence"/>
</dbReference>
<dbReference type="InterPro" id="IPR014721">
    <property type="entry name" value="Ribsml_uS5_D2-typ_fold_subgr"/>
</dbReference>
<dbReference type="Gene3D" id="2.40.30.10">
    <property type="entry name" value="Translation factors"/>
    <property type="match status" value="1"/>
</dbReference>
<dbReference type="PROSITE" id="PS00301">
    <property type="entry name" value="G_TR_1"/>
    <property type="match status" value="1"/>
</dbReference>
<dbReference type="PRINTS" id="PR00315">
    <property type="entry name" value="ELONGATNFCT"/>
</dbReference>
<evidence type="ECO:0000259" key="9">
    <source>
        <dbReference type="PROSITE" id="PS51722"/>
    </source>
</evidence>
<dbReference type="Gene3D" id="3.30.70.240">
    <property type="match status" value="1"/>
</dbReference>
<dbReference type="SUPFAM" id="SSF54211">
    <property type="entry name" value="Ribosomal protein S5 domain 2-like"/>
    <property type="match status" value="1"/>
</dbReference>
<feature type="domain" description="Tr-type G" evidence="9">
    <location>
        <begin position="7"/>
        <end position="287"/>
    </location>
</feature>
<dbReference type="SUPFAM" id="SSF50447">
    <property type="entry name" value="Translation proteins"/>
    <property type="match status" value="1"/>
</dbReference>
<dbReference type="CDD" id="cd01886">
    <property type="entry name" value="EF-G"/>
    <property type="match status" value="1"/>
</dbReference>
<dbReference type="NCBIfam" id="TIGR00484">
    <property type="entry name" value="EF-G"/>
    <property type="match status" value="1"/>
</dbReference>
<dbReference type="PROSITE" id="PS51722">
    <property type="entry name" value="G_TR_2"/>
    <property type="match status" value="1"/>
</dbReference>
<comment type="similarity">
    <text evidence="1">Belongs to the TRAFAC class translation factor GTPase superfamily. Classic translation factor GTPase family. EF-G/EF-2 subfamily.</text>
</comment>
<dbReference type="InterPro" id="IPR047872">
    <property type="entry name" value="EFG_IV"/>
</dbReference>
<comment type="function">
    <text evidence="7">Catalyzes the GTP-dependent ribosomal translocation step during translation elongation. During this step, the ribosome changes from the pre-translocational (PRE) to the post-translocational (POST) state as the newly formed A-site-bound peptidyl-tRNA and P-site-bound deacylated tRNA move to the P and E sites, respectively. Catalyzes the coordinated movement of the two tRNA molecules, the mRNA and conformational changes in the ribosome.</text>
</comment>
<dbReference type="Pfam" id="PF14492">
    <property type="entry name" value="EFG_III"/>
    <property type="match status" value="1"/>
</dbReference>
<name>A0ABX4MEK8_9HYPH</name>
<dbReference type="InterPro" id="IPR005517">
    <property type="entry name" value="Transl_elong_EFG/EF2_IV"/>
</dbReference>
<keyword evidence="5" id="KW-0648">Protein biosynthesis</keyword>
<evidence type="ECO:0000313" key="11">
    <source>
        <dbReference type="Proteomes" id="UP000228684"/>
    </source>
</evidence>
<comment type="caution">
    <text evidence="10">The sequence shown here is derived from an EMBL/GenBank/DDBJ whole genome shotgun (WGS) entry which is preliminary data.</text>
</comment>
<dbReference type="InterPro" id="IPR005225">
    <property type="entry name" value="Small_GTP-bd"/>
</dbReference>
<dbReference type="Pfam" id="PF00679">
    <property type="entry name" value="EFG_C"/>
    <property type="match status" value="1"/>
</dbReference>
<dbReference type="Gene3D" id="3.30.230.10">
    <property type="match status" value="1"/>
</dbReference>
<dbReference type="InterPro" id="IPR009000">
    <property type="entry name" value="Transl_B-barrel_sf"/>
</dbReference>
<dbReference type="InterPro" id="IPR009022">
    <property type="entry name" value="EFG_III"/>
</dbReference>
<evidence type="ECO:0000256" key="8">
    <source>
        <dbReference type="NCBIfam" id="TIGR00484"/>
    </source>
</evidence>
<dbReference type="CDD" id="cd01434">
    <property type="entry name" value="EFG_mtEFG1_IV"/>
    <property type="match status" value="1"/>
</dbReference>
<protein>
    <recommendedName>
        <fullName evidence="2 8">Elongation factor G</fullName>
    </recommendedName>
</protein>
<sequence>MIKSNLRKIRNIGIMAHIDAGKTTFTERLLFITGKQHNIGEVHDGNTTMDWMIQEQERGITITSAATSTSWKTKLFDNVRFNVIDTPGHIDFTAEVEKSLRVLDGVIILLDASVGVESQTETIWKQANKYSIPRIIFCNKMDKIGSDYFISSNSLIDKLSIKPLLLQIPIGTQSEFKGIIDIVNMKALYWDQDDKDLTCRITDIPNEYKDVVNKQRKILIDSIIEFGHNKIRTCLRCNRLNNHSLISLIRLATVSGKAFPIMCGSAFKNKAIQPVLDAIVNYLPSPDDKQPVEDSSLTNKLILRFPSNSEPTSMLIFKIMSDIYSGYLYFVRIYSGSIKQGAVVYNIRNNSEEKIIKLLKMHANFRTELNHANPGDIISICGIKNSITGDTLCDITSPISLYAIKFPTPVICVAIEPDTEQNQEKLINILDKYGLEDPTLSFKINKESGQIMLSGMGELHLDIIIDRISREHNLILKSNKPQVAYKEMLLDKCIEEYTHKKQTGGAGQFARVKMLFEPTHKDEFEFISKITGGSIPKEYIPGIKKGLESAITSGPALGYPIIRLKVTLIDGEHHDVDSSILAFEIAAKQCLRQAVQRVGVCILEPIMRIEISIPDIYLGDVTNDLKGRGGHITNQTSFNKTVIIKAKISLENTFKYIGTLRSLTKGTGTYFIEFDNYSKLNR</sequence>
<dbReference type="SUPFAM" id="SSF54980">
    <property type="entry name" value="EF-G C-terminal domain-like"/>
    <property type="match status" value="2"/>
</dbReference>
<gene>
    <name evidence="10" type="primary">fusA</name>
    <name evidence="10" type="ORF">magneo_307</name>
</gene>
<organism evidence="10 11">
    <name type="scientific">Candidatus Hodgkinia cicadicola</name>
    <dbReference type="NCBI Taxonomy" id="573658"/>
    <lineage>
        <taxon>Bacteria</taxon>
        <taxon>Pseudomonadati</taxon>
        <taxon>Pseudomonadota</taxon>
        <taxon>Alphaproteobacteria</taxon>
        <taxon>Hyphomicrobiales</taxon>
        <taxon>Candidatus Hodgkinia</taxon>
    </lineage>
</organism>
<evidence type="ECO:0000256" key="2">
    <source>
        <dbReference type="ARBA" id="ARBA00017872"/>
    </source>
</evidence>
<keyword evidence="11" id="KW-1185">Reference proteome</keyword>
<dbReference type="Pfam" id="PF03144">
    <property type="entry name" value="GTP_EFTU_D2"/>
    <property type="match status" value="1"/>
</dbReference>
<dbReference type="GO" id="GO:0003746">
    <property type="term" value="F:translation elongation factor activity"/>
    <property type="evidence" value="ECO:0007669"/>
    <property type="project" value="UniProtKB-KW"/>
</dbReference>
<reference evidence="10" key="1">
    <citation type="submission" date="2017-09" db="EMBL/GenBank/DDBJ databases">
        <authorList>
            <person name="Campbell M.A."/>
            <person name="Lukasik P."/>
            <person name="Simon C."/>
            <person name="McCutcheon J.P."/>
        </authorList>
    </citation>
    <scope>NUCLEOTIDE SEQUENCE [LARGE SCALE GENOMIC DNA]</scope>
    <source>
        <strain evidence="10">MAGNEO</strain>
    </source>
</reference>
<dbReference type="EMBL" id="NXGM01000173">
    <property type="protein sequence ID" value="PIM94849.1"/>
    <property type="molecule type" value="Genomic_DNA"/>
</dbReference>
<dbReference type="InterPro" id="IPR041095">
    <property type="entry name" value="EFG_II"/>
</dbReference>
<dbReference type="InterPro" id="IPR035649">
    <property type="entry name" value="EFG_V"/>
</dbReference>
<evidence type="ECO:0000256" key="4">
    <source>
        <dbReference type="ARBA" id="ARBA00022768"/>
    </source>
</evidence>